<keyword evidence="7 11" id="KW-0255">Endonuclease</keyword>
<keyword evidence="5" id="KW-0479">Metal-binding</keyword>
<sequence length="181" mass="19993">MLKEVLVVEGKMDTVAVKKALDADTIETGGFTLSPYTLKKIQAAYDKRGIIILTDPDGAGERIRRYLTERFPNAGQAFVPKSEALAHHDVGIEQAKPEAILKALAKVRHSTMVPQNEFTAMDLYQHGLSGSSEAVKRRDALGAELGIGYGNVKKMVERLNHYGVTRDEFNRALQIIETRLA</sequence>
<dbReference type="EC" id="3.1.26.8" evidence="11 12"/>
<evidence type="ECO:0000256" key="5">
    <source>
        <dbReference type="ARBA" id="ARBA00022723"/>
    </source>
</evidence>
<keyword evidence="6 11" id="KW-0699">rRNA-binding</keyword>
<dbReference type="GO" id="GO:0043822">
    <property type="term" value="F:ribonuclease M5 activity"/>
    <property type="evidence" value="ECO:0007669"/>
    <property type="project" value="UniProtKB-UniRule"/>
</dbReference>
<reference evidence="14" key="1">
    <citation type="submission" date="2021-02" db="EMBL/GenBank/DDBJ databases">
        <title>Infant gut strain persistence is associated with maternal origin, phylogeny, and functional potential including surface adhesion and iron acquisition.</title>
        <authorList>
            <person name="Lou Y.C."/>
        </authorList>
    </citation>
    <scope>NUCLEOTIDE SEQUENCE</scope>
    <source>
        <strain evidence="14">L3_106_000M1_dasL3_106_000M1_concoct_15</strain>
    </source>
</reference>
<evidence type="ECO:0000256" key="8">
    <source>
        <dbReference type="ARBA" id="ARBA00022801"/>
    </source>
</evidence>
<organism evidence="14 15">
    <name type="scientific">Acidaminococcus intestini</name>
    <dbReference type="NCBI Taxonomy" id="187327"/>
    <lineage>
        <taxon>Bacteria</taxon>
        <taxon>Bacillati</taxon>
        <taxon>Bacillota</taxon>
        <taxon>Negativicutes</taxon>
        <taxon>Acidaminococcales</taxon>
        <taxon>Acidaminococcaceae</taxon>
        <taxon>Acidaminococcus</taxon>
    </lineage>
</organism>
<dbReference type="NCBIfam" id="TIGR00334">
    <property type="entry name" value="5S_RNA_mat_M5"/>
    <property type="match status" value="1"/>
</dbReference>
<evidence type="ECO:0000256" key="2">
    <source>
        <dbReference type="ARBA" id="ARBA00022517"/>
    </source>
</evidence>
<comment type="function">
    <text evidence="11">Required for correct processing of both the 5' and 3' ends of 5S rRNA precursor. Cleaves both sides of a double-stranded region yielding mature 5S rRNA in one step.</text>
</comment>
<gene>
    <name evidence="11 14" type="primary">rnmV</name>
    <name evidence="14" type="ORF">KHX13_05900</name>
</gene>
<evidence type="ECO:0000256" key="7">
    <source>
        <dbReference type="ARBA" id="ARBA00022759"/>
    </source>
</evidence>
<comment type="caution">
    <text evidence="14">The sequence shown here is derived from an EMBL/GenBank/DDBJ whole genome shotgun (WGS) entry which is preliminary data.</text>
</comment>
<dbReference type="PROSITE" id="PS50880">
    <property type="entry name" value="TOPRIM"/>
    <property type="match status" value="1"/>
</dbReference>
<dbReference type="SUPFAM" id="SSF110455">
    <property type="entry name" value="Toprim domain"/>
    <property type="match status" value="1"/>
</dbReference>
<evidence type="ECO:0000256" key="11">
    <source>
        <dbReference type="HAMAP-Rule" id="MF_01469"/>
    </source>
</evidence>
<evidence type="ECO:0000313" key="14">
    <source>
        <dbReference type="EMBL" id="MBS5519849.1"/>
    </source>
</evidence>
<dbReference type="GO" id="GO:0019843">
    <property type="term" value="F:rRNA binding"/>
    <property type="evidence" value="ECO:0007669"/>
    <property type="project" value="UniProtKB-KW"/>
</dbReference>
<comment type="subcellular location">
    <subcellularLocation>
        <location evidence="11">Cytoplasm</location>
    </subcellularLocation>
</comment>
<keyword evidence="9" id="KW-0460">Magnesium</keyword>
<proteinExistence type="inferred from homology"/>
<dbReference type="SMART" id="SM00493">
    <property type="entry name" value="TOPRIM"/>
    <property type="match status" value="1"/>
</dbReference>
<evidence type="ECO:0000313" key="15">
    <source>
        <dbReference type="Proteomes" id="UP000754226"/>
    </source>
</evidence>
<dbReference type="Pfam" id="PF01751">
    <property type="entry name" value="Toprim"/>
    <property type="match status" value="1"/>
</dbReference>
<dbReference type="Gene3D" id="3.40.1360.10">
    <property type="match status" value="1"/>
</dbReference>
<comment type="similarity">
    <text evidence="11">Belongs to the ribonuclease M5 family.</text>
</comment>
<accession>A0A943EGP5</accession>
<dbReference type="CDD" id="cd01027">
    <property type="entry name" value="TOPRIM_RNase_M5_like"/>
    <property type="match status" value="1"/>
</dbReference>
<evidence type="ECO:0000259" key="13">
    <source>
        <dbReference type="PROSITE" id="PS50880"/>
    </source>
</evidence>
<dbReference type="InterPro" id="IPR004466">
    <property type="entry name" value="RNase_M5"/>
</dbReference>
<evidence type="ECO:0000256" key="1">
    <source>
        <dbReference type="ARBA" id="ARBA00022490"/>
    </source>
</evidence>
<dbReference type="RefSeq" id="WP_366140881.1">
    <property type="nucleotide sequence ID" value="NZ_CATWGP010000004.1"/>
</dbReference>
<evidence type="ECO:0000256" key="6">
    <source>
        <dbReference type="ARBA" id="ARBA00022730"/>
    </source>
</evidence>
<dbReference type="GO" id="GO:0006364">
    <property type="term" value="P:rRNA processing"/>
    <property type="evidence" value="ECO:0007669"/>
    <property type="project" value="UniProtKB-UniRule"/>
</dbReference>
<dbReference type="PANTHER" id="PTHR39156:SF1">
    <property type="entry name" value="RIBONUCLEASE M5"/>
    <property type="match status" value="1"/>
</dbReference>
<dbReference type="EMBL" id="JAGZCZ010000005">
    <property type="protein sequence ID" value="MBS5519849.1"/>
    <property type="molecule type" value="Genomic_DNA"/>
</dbReference>
<keyword evidence="10 11" id="KW-0694">RNA-binding</keyword>
<evidence type="ECO:0000256" key="4">
    <source>
        <dbReference type="ARBA" id="ARBA00022722"/>
    </source>
</evidence>
<keyword evidence="2 11" id="KW-0690">Ribosome biogenesis</keyword>
<dbReference type="GO" id="GO:0046872">
    <property type="term" value="F:metal ion binding"/>
    <property type="evidence" value="ECO:0007669"/>
    <property type="project" value="UniProtKB-KW"/>
</dbReference>
<protein>
    <recommendedName>
        <fullName evidence="11 12">Ribonuclease M5</fullName>
        <ecNumber evidence="11 12">3.1.26.8</ecNumber>
    </recommendedName>
    <alternativeName>
        <fullName evidence="11">RNase M5</fullName>
    </alternativeName>
    <alternativeName>
        <fullName evidence="11">Ribosomal RNA terminal maturase M5</fullName>
    </alternativeName>
</protein>
<comment type="catalytic activity">
    <reaction evidence="11">
        <text>Endonucleolytic cleavage of RNA, removing 21 and 42 nucleotides, respectively, from the 5'- and 3'-termini of a 5S-rRNA precursor.</text>
        <dbReference type="EC" id="3.1.26.8"/>
    </reaction>
</comment>
<keyword evidence="1 11" id="KW-0963">Cytoplasm</keyword>
<dbReference type="PANTHER" id="PTHR39156">
    <property type="entry name" value="RIBONUCLEASE M5"/>
    <property type="match status" value="1"/>
</dbReference>
<name>A0A943EGP5_9FIRM</name>
<dbReference type="InterPro" id="IPR034141">
    <property type="entry name" value="TOPRIM_RNase_M5-like"/>
</dbReference>
<dbReference type="Pfam" id="PF13331">
    <property type="entry name" value="DUF4093"/>
    <property type="match status" value="1"/>
</dbReference>
<evidence type="ECO:0000256" key="9">
    <source>
        <dbReference type="ARBA" id="ARBA00022842"/>
    </source>
</evidence>
<dbReference type="Proteomes" id="UP000754226">
    <property type="component" value="Unassembled WGS sequence"/>
</dbReference>
<dbReference type="InterPro" id="IPR025156">
    <property type="entry name" value="RNase_M5_C"/>
</dbReference>
<keyword evidence="3 11" id="KW-0698">rRNA processing</keyword>
<dbReference type="InterPro" id="IPR006171">
    <property type="entry name" value="TOPRIM_dom"/>
</dbReference>
<keyword evidence="4 11" id="KW-0540">Nuclease</keyword>
<evidence type="ECO:0000256" key="10">
    <source>
        <dbReference type="ARBA" id="ARBA00022884"/>
    </source>
</evidence>
<evidence type="ECO:0000256" key="3">
    <source>
        <dbReference type="ARBA" id="ARBA00022552"/>
    </source>
</evidence>
<feature type="domain" description="Toprim" evidence="13">
    <location>
        <begin position="3"/>
        <end position="86"/>
    </location>
</feature>
<dbReference type="HAMAP" id="MF_01469">
    <property type="entry name" value="RNase_M5"/>
    <property type="match status" value="1"/>
</dbReference>
<dbReference type="GO" id="GO:0005737">
    <property type="term" value="C:cytoplasm"/>
    <property type="evidence" value="ECO:0007669"/>
    <property type="project" value="UniProtKB-SubCell"/>
</dbReference>
<evidence type="ECO:0000256" key="12">
    <source>
        <dbReference type="NCBIfam" id="TIGR00334"/>
    </source>
</evidence>
<keyword evidence="8 11" id="KW-0378">Hydrolase</keyword>
<dbReference type="AlphaFoldDB" id="A0A943EGP5"/>